<dbReference type="AlphaFoldDB" id="A6DFY9"/>
<dbReference type="EMBL" id="ABCK01000001">
    <property type="protein sequence ID" value="EDM29719.1"/>
    <property type="molecule type" value="Genomic_DNA"/>
</dbReference>
<reference evidence="2 3" key="1">
    <citation type="journal article" date="2010" name="J. Bacteriol.">
        <title>Genome sequence of Lentisphaera araneosa HTCC2155T, the type species of the order Lentisphaerales in the phylum Lentisphaerae.</title>
        <authorList>
            <person name="Thrash J.C."/>
            <person name="Cho J.C."/>
            <person name="Vergin K.L."/>
            <person name="Morris R.M."/>
            <person name="Giovannoni S.J."/>
        </authorList>
    </citation>
    <scope>NUCLEOTIDE SEQUENCE [LARGE SCALE GENOMIC DNA]</scope>
    <source>
        <strain evidence="2 3">HTCC2155</strain>
    </source>
</reference>
<dbReference type="Gene3D" id="3.40.50.1580">
    <property type="entry name" value="Nucleoside phosphorylase domain"/>
    <property type="match status" value="1"/>
</dbReference>
<dbReference type="GO" id="GO:0003824">
    <property type="term" value="F:catalytic activity"/>
    <property type="evidence" value="ECO:0007669"/>
    <property type="project" value="InterPro"/>
</dbReference>
<dbReference type="GO" id="GO:0009116">
    <property type="term" value="P:nucleoside metabolic process"/>
    <property type="evidence" value="ECO:0007669"/>
    <property type="project" value="InterPro"/>
</dbReference>
<dbReference type="Pfam" id="PF01048">
    <property type="entry name" value="PNP_UDP_1"/>
    <property type="match status" value="1"/>
</dbReference>
<dbReference type="OrthoDB" id="3852236at2"/>
<comment type="caution">
    <text evidence="2">The sequence shown here is derived from an EMBL/GenBank/DDBJ whole genome shotgun (WGS) entry which is preliminary data.</text>
</comment>
<feature type="domain" description="Nucleoside phosphorylase" evidence="1">
    <location>
        <begin position="111"/>
        <end position="190"/>
    </location>
</feature>
<sequence>MIALVFATEFELGVRNFEWEVFEGLKFTKLNDELCIIITGAGVAKTALSLVKLEKFRSLYKSIHFINIGIAGSLKNSDASQVYMPGSFVFNTFSLVESPSQGFVDSCYPQIDLYEGPCLATSAVPVWDEANHNHLRGLGAELVDMEAYLFANWAKECEQEFYFIKLISDQASEESKESFKSGAIRAIESISKGIESLEALISSSKEVDLTSIKKCFRVDP</sequence>
<dbReference type="InterPro" id="IPR000845">
    <property type="entry name" value="Nucleoside_phosphorylase_d"/>
</dbReference>
<accession>A6DFY9</accession>
<dbReference type="RefSeq" id="WP_007276838.1">
    <property type="nucleotide sequence ID" value="NZ_ABCK01000001.1"/>
</dbReference>
<evidence type="ECO:0000259" key="1">
    <source>
        <dbReference type="Pfam" id="PF01048"/>
    </source>
</evidence>
<organism evidence="2 3">
    <name type="scientific">Lentisphaera araneosa HTCC2155</name>
    <dbReference type="NCBI Taxonomy" id="313628"/>
    <lineage>
        <taxon>Bacteria</taxon>
        <taxon>Pseudomonadati</taxon>
        <taxon>Lentisphaerota</taxon>
        <taxon>Lentisphaeria</taxon>
        <taxon>Lentisphaerales</taxon>
        <taxon>Lentisphaeraceae</taxon>
        <taxon>Lentisphaera</taxon>
    </lineage>
</organism>
<evidence type="ECO:0000313" key="2">
    <source>
        <dbReference type="EMBL" id="EDM29719.1"/>
    </source>
</evidence>
<proteinExistence type="predicted"/>
<dbReference type="STRING" id="313628.LNTAR_18253"/>
<gene>
    <name evidence="2" type="ORF">LNTAR_18253</name>
</gene>
<dbReference type="InterPro" id="IPR035994">
    <property type="entry name" value="Nucleoside_phosphorylase_sf"/>
</dbReference>
<keyword evidence="3" id="KW-1185">Reference proteome</keyword>
<evidence type="ECO:0000313" key="3">
    <source>
        <dbReference type="Proteomes" id="UP000004947"/>
    </source>
</evidence>
<dbReference type="SUPFAM" id="SSF53167">
    <property type="entry name" value="Purine and uridine phosphorylases"/>
    <property type="match status" value="1"/>
</dbReference>
<dbReference type="Proteomes" id="UP000004947">
    <property type="component" value="Unassembled WGS sequence"/>
</dbReference>
<protein>
    <recommendedName>
        <fullName evidence="1">Nucleoside phosphorylase domain-containing protein</fullName>
    </recommendedName>
</protein>
<name>A6DFY9_9BACT</name>